<protein>
    <recommendedName>
        <fullName evidence="4">Replication termination factor 2</fullName>
    </recommendedName>
</protein>
<feature type="compositionally biased region" description="Basic residues" evidence="1">
    <location>
        <begin position="185"/>
        <end position="211"/>
    </location>
</feature>
<keyword evidence="3" id="KW-1185">Reference proteome</keyword>
<sequence length="211" mass="23690">MGADGGTIVKKNNQKEAIKEYKHSSSQLVELSSNDTYMCPLSLEVLASPIVGDYLGTFYNKDAVLQLVLDKMQGTRTEKYTHLTSLKDVVDINAVWNEEKTRIVCPIMNKEFQPGSVGNEFAYFVPCGCMCQAKVIKELDRKLCPVCNESIQPRDVIAVFPSQEEEVKLEERMAELSAANLTHSLKPKKSERKTKKRKGEGRMPGMKKAKI</sequence>
<evidence type="ECO:0008006" key="4">
    <source>
        <dbReference type="Google" id="ProtNLM"/>
    </source>
</evidence>
<proteinExistence type="predicted"/>
<dbReference type="Pfam" id="PF04641">
    <property type="entry name" value="Rtf2"/>
    <property type="match status" value="1"/>
</dbReference>
<dbReference type="OrthoDB" id="247013at2759"/>
<dbReference type="PANTHER" id="PTHR12775:SF0">
    <property type="entry name" value="REPLICATION TERMINATION FACTOR 2"/>
    <property type="match status" value="1"/>
</dbReference>
<dbReference type="GO" id="GO:0006274">
    <property type="term" value="P:DNA replication termination"/>
    <property type="evidence" value="ECO:0007669"/>
    <property type="project" value="TreeGrafter"/>
</dbReference>
<gene>
    <name evidence="2" type="ORF">BABINDRAFT_164454</name>
</gene>
<dbReference type="PANTHER" id="PTHR12775">
    <property type="entry name" value="PROTEIN C20ORF43 HOMOLOG"/>
    <property type="match status" value="1"/>
</dbReference>
<evidence type="ECO:0000256" key="1">
    <source>
        <dbReference type="SAM" id="MobiDB-lite"/>
    </source>
</evidence>
<dbReference type="STRING" id="984486.A0A1E3QYS4"/>
<accession>A0A1E3QYS4</accession>
<dbReference type="InterPro" id="IPR006735">
    <property type="entry name" value="Rtf2"/>
</dbReference>
<reference evidence="3" key="1">
    <citation type="submission" date="2016-05" db="EMBL/GenBank/DDBJ databases">
        <title>Comparative genomics of biotechnologically important yeasts.</title>
        <authorList>
            <consortium name="DOE Joint Genome Institute"/>
            <person name="Riley R."/>
            <person name="Haridas S."/>
            <person name="Wolfe K.H."/>
            <person name="Lopes M.R."/>
            <person name="Hittinger C.T."/>
            <person name="Goker M."/>
            <person name="Salamov A."/>
            <person name="Wisecaver J."/>
            <person name="Long T.M."/>
            <person name="Aerts A.L."/>
            <person name="Barry K."/>
            <person name="Choi C."/>
            <person name="Clum A."/>
            <person name="Coughlan A.Y."/>
            <person name="Deshpande S."/>
            <person name="Douglass A.P."/>
            <person name="Hanson S.J."/>
            <person name="Klenk H.-P."/>
            <person name="Labutti K."/>
            <person name="Lapidus A."/>
            <person name="Lindquist E."/>
            <person name="Lipzen A."/>
            <person name="Meier-Kolthoff J.P."/>
            <person name="Ohm R.A."/>
            <person name="Otillar R.P."/>
            <person name="Pangilinan J."/>
            <person name="Peng Y."/>
            <person name="Rokas A."/>
            <person name="Rosa C.A."/>
            <person name="Scheuner C."/>
            <person name="Sibirny A.A."/>
            <person name="Slot J.C."/>
            <person name="Stielow J.B."/>
            <person name="Sun H."/>
            <person name="Kurtzman C.P."/>
            <person name="Blackwell M."/>
            <person name="Grigoriev I.V."/>
            <person name="Jeffries T.W."/>
        </authorList>
    </citation>
    <scope>NUCLEOTIDE SEQUENCE [LARGE SCALE GENOMIC DNA]</scope>
    <source>
        <strain evidence="3">NRRL Y-12698</strain>
    </source>
</reference>
<organism evidence="2 3">
    <name type="scientific">Babjeviella inositovora NRRL Y-12698</name>
    <dbReference type="NCBI Taxonomy" id="984486"/>
    <lineage>
        <taxon>Eukaryota</taxon>
        <taxon>Fungi</taxon>
        <taxon>Dikarya</taxon>
        <taxon>Ascomycota</taxon>
        <taxon>Saccharomycotina</taxon>
        <taxon>Pichiomycetes</taxon>
        <taxon>Serinales incertae sedis</taxon>
        <taxon>Babjeviella</taxon>
    </lineage>
</organism>
<evidence type="ECO:0000313" key="3">
    <source>
        <dbReference type="Proteomes" id="UP000094336"/>
    </source>
</evidence>
<dbReference type="EMBL" id="KV454426">
    <property type="protein sequence ID" value="ODQ82704.1"/>
    <property type="molecule type" value="Genomic_DNA"/>
</dbReference>
<feature type="region of interest" description="Disordered" evidence="1">
    <location>
        <begin position="179"/>
        <end position="211"/>
    </location>
</feature>
<name>A0A1E3QYS4_9ASCO</name>
<dbReference type="GO" id="GO:0005634">
    <property type="term" value="C:nucleus"/>
    <property type="evidence" value="ECO:0007669"/>
    <property type="project" value="TreeGrafter"/>
</dbReference>
<dbReference type="AlphaFoldDB" id="A0A1E3QYS4"/>
<evidence type="ECO:0000313" key="2">
    <source>
        <dbReference type="EMBL" id="ODQ82704.1"/>
    </source>
</evidence>
<dbReference type="Proteomes" id="UP000094336">
    <property type="component" value="Unassembled WGS sequence"/>
</dbReference>
<dbReference type="RefSeq" id="XP_018988032.1">
    <property type="nucleotide sequence ID" value="XM_019130256.1"/>
</dbReference>
<dbReference type="GeneID" id="30148109"/>